<dbReference type="KEGG" id="dvu:DVU_2694"/>
<dbReference type="Proteomes" id="UP000002194">
    <property type="component" value="Chromosome"/>
</dbReference>
<dbReference type="EnsemblBacteria" id="AAS97166">
    <property type="protein sequence ID" value="AAS97166"/>
    <property type="gene ID" value="DVU_2694"/>
</dbReference>
<dbReference type="PATRIC" id="fig|882.5.peg.2437"/>
<dbReference type="RefSeq" id="WP_010939963.1">
    <property type="nucleotide sequence ID" value="NC_002937.3"/>
</dbReference>
<evidence type="ECO:0000313" key="2">
    <source>
        <dbReference type="Proteomes" id="UP000002194"/>
    </source>
</evidence>
<dbReference type="STRING" id="882.DVU_2694"/>
<dbReference type="eggNOG" id="ENOG5030QRI">
    <property type="taxonomic scope" value="Bacteria"/>
</dbReference>
<accession>Q728B0</accession>
<dbReference type="PhylomeDB" id="Q728B0"/>
<dbReference type="AlphaFoldDB" id="Q728B0"/>
<dbReference type="OrthoDB" id="5460233at2"/>
<sequence length="144" mass="15435">MAEQRKKTASLLLSVDGNPPVSLECFPAEQWPAAGGAPGLFRVRQGGKWLRGHGGEKYHFMTPEALGGHMAQLLCGHEPAPAPDLPVGTPVRVPNGNTFAGLPLYDATRTATPPFQAADGRWHVHVLLYGRGLVAVPCDTLKHR</sequence>
<dbReference type="PaxDb" id="882-DVU_2694"/>
<evidence type="ECO:0000313" key="1">
    <source>
        <dbReference type="EMBL" id="AAS97166.1"/>
    </source>
</evidence>
<name>Q728B0_NITV2</name>
<organism evidence="1 2">
    <name type="scientific">Nitratidesulfovibrio vulgaris (strain ATCC 29579 / DSM 644 / CCUG 34227 / NCIMB 8303 / VKM B-1760 / Hildenborough)</name>
    <name type="common">Desulfovibrio vulgaris</name>
    <dbReference type="NCBI Taxonomy" id="882"/>
    <lineage>
        <taxon>Bacteria</taxon>
        <taxon>Pseudomonadati</taxon>
        <taxon>Thermodesulfobacteriota</taxon>
        <taxon>Desulfovibrionia</taxon>
        <taxon>Desulfovibrionales</taxon>
        <taxon>Desulfovibrionaceae</taxon>
        <taxon>Nitratidesulfovibrio</taxon>
    </lineage>
</organism>
<keyword evidence="2" id="KW-1185">Reference proteome</keyword>
<dbReference type="HOGENOM" id="CLU_140904_0_0_7"/>
<protein>
    <submittedName>
        <fullName evidence="1">Uncharacterized protein</fullName>
    </submittedName>
</protein>
<proteinExistence type="predicted"/>
<gene>
    <name evidence="1" type="ordered locus">DVU_2694</name>
</gene>
<dbReference type="EMBL" id="AE017285">
    <property type="protein sequence ID" value="AAS97166.1"/>
    <property type="molecule type" value="Genomic_DNA"/>
</dbReference>
<reference evidence="1 2" key="1">
    <citation type="journal article" date="2004" name="Nat. Biotechnol.">
        <title>The genome sequence of the anaerobic, sulfate-reducing bacterium Desulfovibrio vulgaris Hildenborough.</title>
        <authorList>
            <person name="Heidelberg J.F."/>
            <person name="Seshadri R."/>
            <person name="Haveman S.A."/>
            <person name="Hemme C.L."/>
            <person name="Paulsen I.T."/>
            <person name="Kolonay J.F."/>
            <person name="Eisen J.A."/>
            <person name="Ward N."/>
            <person name="Methe B."/>
            <person name="Brinkac L.M."/>
            <person name="Daugherty S.C."/>
            <person name="Deboy R.T."/>
            <person name="Dodson R.J."/>
            <person name="Durkin A.S."/>
            <person name="Madupu R."/>
            <person name="Nelson W.C."/>
            <person name="Sullivan S.A."/>
            <person name="Fouts D."/>
            <person name="Haft D.H."/>
            <person name="Selengut J."/>
            <person name="Peterson J.D."/>
            <person name="Davidsen T.M."/>
            <person name="Zafar N."/>
            <person name="Zhou L."/>
            <person name="Radune D."/>
            <person name="Dimitrov G."/>
            <person name="Hance M."/>
            <person name="Tran K."/>
            <person name="Khouri H."/>
            <person name="Gill J."/>
            <person name="Utterback T.R."/>
            <person name="Feldblyum T.V."/>
            <person name="Wall J.D."/>
            <person name="Voordouw G."/>
            <person name="Fraser C.M."/>
        </authorList>
    </citation>
    <scope>NUCLEOTIDE SEQUENCE [LARGE SCALE GENOMIC DNA]</scope>
    <source>
        <strain evidence="2">ATCC 29579 / DSM 644 / NCIMB 8303 / VKM B-1760 / Hildenborough</strain>
    </source>
</reference>